<dbReference type="Pfam" id="PF00924">
    <property type="entry name" value="MS_channel_2nd"/>
    <property type="match status" value="1"/>
</dbReference>
<keyword evidence="5 8" id="KW-1133">Transmembrane helix</keyword>
<dbReference type="InterPro" id="IPR023408">
    <property type="entry name" value="MscS_beta-dom_sf"/>
</dbReference>
<feature type="domain" description="Mechanosensitive ion channel MscS" evidence="9">
    <location>
        <begin position="119"/>
        <end position="186"/>
    </location>
</feature>
<dbReference type="Gene3D" id="3.30.70.100">
    <property type="match status" value="1"/>
</dbReference>
<dbReference type="InterPro" id="IPR010920">
    <property type="entry name" value="LSM_dom_sf"/>
</dbReference>
<feature type="transmembrane region" description="Helical" evidence="8">
    <location>
        <begin position="36"/>
        <end position="53"/>
    </location>
</feature>
<reference evidence="11 12" key="1">
    <citation type="journal article" date="2019" name="Nat. Med.">
        <title>A library of human gut bacterial isolates paired with longitudinal multiomics data enables mechanistic microbiome research.</title>
        <authorList>
            <person name="Poyet M."/>
            <person name="Groussin M."/>
            <person name="Gibbons S.M."/>
            <person name="Avila-Pacheco J."/>
            <person name="Jiang X."/>
            <person name="Kearney S.M."/>
            <person name="Perrotta A.R."/>
            <person name="Berdy B."/>
            <person name="Zhao S."/>
            <person name="Lieberman T.D."/>
            <person name="Swanson P.K."/>
            <person name="Smith M."/>
            <person name="Roesemann S."/>
            <person name="Alexander J.E."/>
            <person name="Rich S.A."/>
            <person name="Livny J."/>
            <person name="Vlamakis H."/>
            <person name="Clish C."/>
            <person name="Bullock K."/>
            <person name="Deik A."/>
            <person name="Scott J."/>
            <person name="Pierce K.A."/>
            <person name="Xavier R.J."/>
            <person name="Alm E.J."/>
        </authorList>
    </citation>
    <scope>NUCLEOTIDE SEQUENCE [LARGE SCALE GENOMIC DNA]</scope>
    <source>
        <strain evidence="11 12">BIOML-A2</strain>
    </source>
</reference>
<evidence type="ECO:0000256" key="7">
    <source>
        <dbReference type="SAM" id="MobiDB-lite"/>
    </source>
</evidence>
<dbReference type="InterPro" id="IPR049278">
    <property type="entry name" value="MS_channel_C"/>
</dbReference>
<dbReference type="RefSeq" id="WP_155165745.1">
    <property type="nucleotide sequence ID" value="NZ_JAXXAX010000053.1"/>
</dbReference>
<evidence type="ECO:0000256" key="2">
    <source>
        <dbReference type="ARBA" id="ARBA00008017"/>
    </source>
</evidence>
<dbReference type="GO" id="GO:0008381">
    <property type="term" value="F:mechanosensitive monoatomic ion channel activity"/>
    <property type="evidence" value="ECO:0007669"/>
    <property type="project" value="UniProtKB-ARBA"/>
</dbReference>
<dbReference type="InterPro" id="IPR011066">
    <property type="entry name" value="MscS_channel_C_sf"/>
</dbReference>
<dbReference type="InterPro" id="IPR052702">
    <property type="entry name" value="MscS-like_channel"/>
</dbReference>
<proteinExistence type="inferred from homology"/>
<dbReference type="InterPro" id="IPR011014">
    <property type="entry name" value="MscS_channel_TM-2"/>
</dbReference>
<evidence type="ECO:0000256" key="1">
    <source>
        <dbReference type="ARBA" id="ARBA00004651"/>
    </source>
</evidence>
<dbReference type="SUPFAM" id="SSF82861">
    <property type="entry name" value="Mechanosensitive channel protein MscS (YggB), transmembrane region"/>
    <property type="match status" value="1"/>
</dbReference>
<keyword evidence="4 8" id="KW-0812">Transmembrane</keyword>
<dbReference type="AlphaFoldDB" id="A0A6I3S2P4"/>
<dbReference type="SUPFAM" id="SSF50182">
    <property type="entry name" value="Sm-like ribonucleoproteins"/>
    <property type="match status" value="1"/>
</dbReference>
<organism evidence="11 12">
    <name type="scientific">Parasutterella excrementihominis</name>
    <dbReference type="NCBI Taxonomy" id="487175"/>
    <lineage>
        <taxon>Bacteria</taxon>
        <taxon>Pseudomonadati</taxon>
        <taxon>Pseudomonadota</taxon>
        <taxon>Betaproteobacteria</taxon>
        <taxon>Burkholderiales</taxon>
        <taxon>Sutterellaceae</taxon>
        <taxon>Parasutterella</taxon>
    </lineage>
</organism>
<name>A0A6I3S2P4_9BURK</name>
<dbReference type="Gene3D" id="1.10.287.1260">
    <property type="match status" value="1"/>
</dbReference>
<evidence type="ECO:0000256" key="3">
    <source>
        <dbReference type="ARBA" id="ARBA00022475"/>
    </source>
</evidence>
<evidence type="ECO:0000259" key="10">
    <source>
        <dbReference type="Pfam" id="PF21082"/>
    </source>
</evidence>
<feature type="transmembrane region" description="Helical" evidence="8">
    <location>
        <begin position="74"/>
        <end position="96"/>
    </location>
</feature>
<evidence type="ECO:0000256" key="4">
    <source>
        <dbReference type="ARBA" id="ARBA00022692"/>
    </source>
</evidence>
<dbReference type="PANTHER" id="PTHR30347:SF1">
    <property type="entry name" value="MECHANOSENSITIVE CHANNEL MSCK"/>
    <property type="match status" value="1"/>
</dbReference>
<dbReference type="Gene3D" id="2.30.30.60">
    <property type="match status" value="1"/>
</dbReference>
<dbReference type="Proteomes" id="UP000462362">
    <property type="component" value="Unassembled WGS sequence"/>
</dbReference>
<sequence length="366" mass="39108">MESFWDKLLSGSEAILEPLHVPLFTAGGSQIDTFDILEFCLVFLIAYWLGKLGEESIRKFGSRHNSVRPESLSMFARFIHWGILAVGILMGLSMIGLPITHLAILVSALSVGIGFGLQTIVNNSVAGLILISERAVSLGDIIATPSGQVGRVTMITIRATRIVTPTGQAIIIPNASLINGSFTNYTMDRRGVRKIYPFSIPYGIDFRKVKEIIEKAAVSVPFCIKPDALHEIECGITGFGNFGINVELVVWVDPIELMEPYRLEAAFLNAINDACVANGIVMPGPSYGVTVSPTPTPVAFNAQVSGTSSPVPSNLRAPAPTNLVPSADPSESAKAIGQVPPAQAAAIIGVPQSMTENPSPKKEKEE</sequence>
<feature type="domain" description="Mechanosensitive ion channel MscS C-terminal" evidence="10">
    <location>
        <begin position="197"/>
        <end position="281"/>
    </location>
</feature>
<evidence type="ECO:0000256" key="6">
    <source>
        <dbReference type="ARBA" id="ARBA00023136"/>
    </source>
</evidence>
<dbReference type="InterPro" id="IPR006685">
    <property type="entry name" value="MscS_channel_2nd"/>
</dbReference>
<protein>
    <submittedName>
        <fullName evidence="11">Mechanosensitive ion channel</fullName>
    </submittedName>
</protein>
<keyword evidence="3" id="KW-1003">Cell membrane</keyword>
<dbReference type="GO" id="GO:0005886">
    <property type="term" value="C:plasma membrane"/>
    <property type="evidence" value="ECO:0007669"/>
    <property type="project" value="UniProtKB-SubCell"/>
</dbReference>
<evidence type="ECO:0000256" key="5">
    <source>
        <dbReference type="ARBA" id="ARBA00022989"/>
    </source>
</evidence>
<dbReference type="EMBL" id="WNCL01000024">
    <property type="protein sequence ID" value="MTU43628.1"/>
    <property type="molecule type" value="Genomic_DNA"/>
</dbReference>
<comment type="subcellular location">
    <subcellularLocation>
        <location evidence="1">Cell membrane</location>
        <topology evidence="1">Multi-pass membrane protein</topology>
    </subcellularLocation>
</comment>
<feature type="region of interest" description="Disordered" evidence="7">
    <location>
        <begin position="309"/>
        <end position="366"/>
    </location>
</feature>
<evidence type="ECO:0000256" key="8">
    <source>
        <dbReference type="SAM" id="Phobius"/>
    </source>
</evidence>
<comment type="caution">
    <text evidence="11">The sequence shown here is derived from an EMBL/GenBank/DDBJ whole genome shotgun (WGS) entry which is preliminary data.</text>
</comment>
<dbReference type="PANTHER" id="PTHR30347">
    <property type="entry name" value="POTASSIUM CHANNEL RELATED"/>
    <property type="match status" value="1"/>
</dbReference>
<evidence type="ECO:0000259" key="9">
    <source>
        <dbReference type="Pfam" id="PF00924"/>
    </source>
</evidence>
<gene>
    <name evidence="11" type="ORF">GMD42_08330</name>
</gene>
<evidence type="ECO:0000313" key="11">
    <source>
        <dbReference type="EMBL" id="MTU43628.1"/>
    </source>
</evidence>
<comment type="similarity">
    <text evidence="2">Belongs to the MscS (TC 1.A.23) family.</text>
</comment>
<dbReference type="Pfam" id="PF21082">
    <property type="entry name" value="MS_channel_3rd"/>
    <property type="match status" value="1"/>
</dbReference>
<dbReference type="SUPFAM" id="SSF82689">
    <property type="entry name" value="Mechanosensitive channel protein MscS (YggB), C-terminal domain"/>
    <property type="match status" value="1"/>
</dbReference>
<accession>A0A6I3S2P4</accession>
<evidence type="ECO:0000313" key="12">
    <source>
        <dbReference type="Proteomes" id="UP000462362"/>
    </source>
</evidence>
<keyword evidence="6 8" id="KW-0472">Membrane</keyword>